<keyword evidence="3" id="KW-1185">Reference proteome</keyword>
<sequence length="95" mass="11020">MEEIQDILSKAKLQFEAEEFQLALSDYRKIIDLDPNHVEANFMIGEIHHQLGDLAKALSSYIKVIDIQPEHPKANVKIEMINTILDYFNKDMHNP</sequence>
<gene>
    <name evidence="2" type="ORF">EO244_07500</name>
</gene>
<evidence type="ECO:0000256" key="1">
    <source>
        <dbReference type="PROSITE-ProRule" id="PRU00339"/>
    </source>
</evidence>
<evidence type="ECO:0000313" key="3">
    <source>
        <dbReference type="Proteomes" id="UP000289703"/>
    </source>
</evidence>
<comment type="caution">
    <text evidence="2">The sequence shown here is derived from an EMBL/GenBank/DDBJ whole genome shotgun (WGS) entry which is preliminary data.</text>
</comment>
<dbReference type="EMBL" id="SAXA01000005">
    <property type="protein sequence ID" value="RXQ95698.1"/>
    <property type="molecule type" value="Genomic_DNA"/>
</dbReference>
<dbReference type="PROSITE" id="PS50005">
    <property type="entry name" value="TPR"/>
    <property type="match status" value="2"/>
</dbReference>
<organism evidence="2 3">
    <name type="scientific">Ancylomarina salipaludis</name>
    <dbReference type="NCBI Taxonomy" id="2501299"/>
    <lineage>
        <taxon>Bacteria</taxon>
        <taxon>Pseudomonadati</taxon>
        <taxon>Bacteroidota</taxon>
        <taxon>Bacteroidia</taxon>
        <taxon>Marinilabiliales</taxon>
        <taxon>Marinifilaceae</taxon>
        <taxon>Ancylomarina</taxon>
    </lineage>
</organism>
<feature type="repeat" description="TPR" evidence="1">
    <location>
        <begin position="38"/>
        <end position="71"/>
    </location>
</feature>
<proteinExistence type="predicted"/>
<accession>A0A4Q1JMC6</accession>
<dbReference type="Pfam" id="PF13432">
    <property type="entry name" value="TPR_16"/>
    <property type="match status" value="1"/>
</dbReference>
<dbReference type="SUPFAM" id="SSF48452">
    <property type="entry name" value="TPR-like"/>
    <property type="match status" value="1"/>
</dbReference>
<feature type="repeat" description="TPR" evidence="1">
    <location>
        <begin position="4"/>
        <end position="37"/>
    </location>
</feature>
<protein>
    <submittedName>
        <fullName evidence="2">Tetratricopeptide repeat protein</fullName>
    </submittedName>
</protein>
<dbReference type="AlphaFoldDB" id="A0A4Q1JMC6"/>
<name>A0A4Q1JMC6_9BACT</name>
<keyword evidence="1" id="KW-0802">TPR repeat</keyword>
<dbReference type="Gene3D" id="1.25.40.10">
    <property type="entry name" value="Tetratricopeptide repeat domain"/>
    <property type="match status" value="1"/>
</dbReference>
<evidence type="ECO:0000313" key="2">
    <source>
        <dbReference type="EMBL" id="RXQ95698.1"/>
    </source>
</evidence>
<reference evidence="2 3" key="1">
    <citation type="submission" date="2019-01" db="EMBL/GenBank/DDBJ databases">
        <title>Ancylomarina salipaludis sp. nov., isolated from a salt marsh.</title>
        <authorList>
            <person name="Yoon J.-H."/>
        </authorList>
    </citation>
    <scope>NUCLEOTIDE SEQUENCE [LARGE SCALE GENOMIC DNA]</scope>
    <source>
        <strain evidence="2 3">SHSM-M15</strain>
    </source>
</reference>
<dbReference type="InterPro" id="IPR011990">
    <property type="entry name" value="TPR-like_helical_dom_sf"/>
</dbReference>
<dbReference type="SMART" id="SM00028">
    <property type="entry name" value="TPR"/>
    <property type="match status" value="2"/>
</dbReference>
<dbReference type="OrthoDB" id="1122525at2"/>
<dbReference type="RefSeq" id="WP_129254037.1">
    <property type="nucleotide sequence ID" value="NZ_SAXA01000005.1"/>
</dbReference>
<dbReference type="Proteomes" id="UP000289703">
    <property type="component" value="Unassembled WGS sequence"/>
</dbReference>
<dbReference type="InterPro" id="IPR019734">
    <property type="entry name" value="TPR_rpt"/>
</dbReference>